<name>A0A9P0KEB8_ACAOB</name>
<reference evidence="1" key="1">
    <citation type="submission" date="2022-03" db="EMBL/GenBank/DDBJ databases">
        <authorList>
            <person name="Sayadi A."/>
        </authorList>
    </citation>
    <scope>NUCLEOTIDE SEQUENCE</scope>
</reference>
<gene>
    <name evidence="1" type="ORF">ACAOBT_LOCUS10739</name>
</gene>
<sequence length="91" mass="9838">MGRTTMGRNITMERRKAIKATIISTITTQVPGTFRSCLPPLPNTIDMNKITTMTIKGILLDITSIPMGFLTRSGCSSSTPKGYEGTIMATP</sequence>
<comment type="caution">
    <text evidence="1">The sequence shown here is derived from an EMBL/GenBank/DDBJ whole genome shotgun (WGS) entry which is preliminary data.</text>
</comment>
<keyword evidence="2" id="KW-1185">Reference proteome</keyword>
<accession>A0A9P0KEB8</accession>
<dbReference type="EMBL" id="CAKOFQ010006815">
    <property type="protein sequence ID" value="CAH1973770.1"/>
    <property type="molecule type" value="Genomic_DNA"/>
</dbReference>
<dbReference type="AlphaFoldDB" id="A0A9P0KEB8"/>
<organism evidence="1 2">
    <name type="scientific">Acanthoscelides obtectus</name>
    <name type="common">Bean weevil</name>
    <name type="synonym">Bruchus obtectus</name>
    <dbReference type="NCBI Taxonomy" id="200917"/>
    <lineage>
        <taxon>Eukaryota</taxon>
        <taxon>Metazoa</taxon>
        <taxon>Ecdysozoa</taxon>
        <taxon>Arthropoda</taxon>
        <taxon>Hexapoda</taxon>
        <taxon>Insecta</taxon>
        <taxon>Pterygota</taxon>
        <taxon>Neoptera</taxon>
        <taxon>Endopterygota</taxon>
        <taxon>Coleoptera</taxon>
        <taxon>Polyphaga</taxon>
        <taxon>Cucujiformia</taxon>
        <taxon>Chrysomeloidea</taxon>
        <taxon>Chrysomelidae</taxon>
        <taxon>Bruchinae</taxon>
        <taxon>Bruchini</taxon>
        <taxon>Acanthoscelides</taxon>
    </lineage>
</organism>
<proteinExistence type="predicted"/>
<dbReference type="Proteomes" id="UP001152888">
    <property type="component" value="Unassembled WGS sequence"/>
</dbReference>
<evidence type="ECO:0000313" key="1">
    <source>
        <dbReference type="EMBL" id="CAH1973770.1"/>
    </source>
</evidence>
<evidence type="ECO:0000313" key="2">
    <source>
        <dbReference type="Proteomes" id="UP001152888"/>
    </source>
</evidence>
<protein>
    <submittedName>
        <fullName evidence="1">Uncharacterized protein</fullName>
    </submittedName>
</protein>